<evidence type="ECO:0008006" key="2">
    <source>
        <dbReference type="Google" id="ProtNLM"/>
    </source>
</evidence>
<sequence length="40" mass="4308">MTAKIIDGKQIANETILEVKEIISKATMKGEKPPGLAVIQ</sequence>
<organism evidence="1">
    <name type="scientific">marine metagenome</name>
    <dbReference type="NCBI Taxonomy" id="408172"/>
    <lineage>
        <taxon>unclassified sequences</taxon>
        <taxon>metagenomes</taxon>
        <taxon>ecological metagenomes</taxon>
    </lineage>
</organism>
<dbReference type="EMBL" id="UINC01211662">
    <property type="protein sequence ID" value="SVE35651.1"/>
    <property type="molecule type" value="Genomic_DNA"/>
</dbReference>
<accession>A0A383CU29</accession>
<proteinExistence type="predicted"/>
<reference evidence="1" key="1">
    <citation type="submission" date="2018-05" db="EMBL/GenBank/DDBJ databases">
        <authorList>
            <person name="Lanie J.A."/>
            <person name="Ng W.-L."/>
            <person name="Kazmierczak K.M."/>
            <person name="Andrzejewski T.M."/>
            <person name="Davidsen T.M."/>
            <person name="Wayne K.J."/>
            <person name="Tettelin H."/>
            <person name="Glass J.I."/>
            <person name="Rusch D."/>
            <person name="Podicherti R."/>
            <person name="Tsui H.-C.T."/>
            <person name="Winkler M.E."/>
        </authorList>
    </citation>
    <scope>NUCLEOTIDE SEQUENCE</scope>
</reference>
<dbReference type="AlphaFoldDB" id="A0A383CU29"/>
<gene>
    <name evidence="1" type="ORF">METZ01_LOCUS488505</name>
</gene>
<name>A0A383CU29_9ZZZZ</name>
<evidence type="ECO:0000313" key="1">
    <source>
        <dbReference type="EMBL" id="SVE35651.1"/>
    </source>
</evidence>
<feature type="non-terminal residue" evidence="1">
    <location>
        <position position="40"/>
    </location>
</feature>
<protein>
    <recommendedName>
        <fullName evidence="2">Tetrahydrofolate dehydrogenase/cyclohydrolase catalytic domain-containing protein</fullName>
    </recommendedName>
</protein>